<keyword evidence="7" id="KW-0472">Membrane</keyword>
<keyword evidence="5" id="KW-0653">Protein transport</keyword>
<evidence type="ECO:0000256" key="4">
    <source>
        <dbReference type="ARBA" id="ARBA00022448"/>
    </source>
</evidence>
<dbReference type="HOGENOM" id="CLU_031416_0_0_1"/>
<gene>
    <name evidence="10" type="primary">NDAI0D03120</name>
    <name evidence="10" type="ordered locus">NDAI_0D03120</name>
</gene>
<evidence type="ECO:0000313" key="11">
    <source>
        <dbReference type="Proteomes" id="UP000000689"/>
    </source>
</evidence>
<dbReference type="GO" id="GO:0017119">
    <property type="term" value="C:Golgi transport complex"/>
    <property type="evidence" value="ECO:0007669"/>
    <property type="project" value="EnsemblFungi"/>
</dbReference>
<dbReference type="GO" id="GO:0032258">
    <property type="term" value="P:cytoplasm to vacuole targeting by the Cvt pathway"/>
    <property type="evidence" value="ECO:0007669"/>
    <property type="project" value="EnsemblFungi"/>
</dbReference>
<keyword evidence="11" id="KW-1185">Reference proteome</keyword>
<protein>
    <recommendedName>
        <fullName evidence="3">Conserved oligomeric Golgi complex subunit 8</fullName>
    </recommendedName>
    <alternativeName>
        <fullName evidence="8">Component of oligomeric Golgi complex 8</fullName>
    </alternativeName>
</protein>
<dbReference type="GO" id="GO:0006891">
    <property type="term" value="P:intra-Golgi vesicle-mediated transport"/>
    <property type="evidence" value="ECO:0007669"/>
    <property type="project" value="EnsemblFungi"/>
</dbReference>
<dbReference type="eggNOG" id="KOG2069">
    <property type="taxonomic scope" value="Eukaryota"/>
</dbReference>
<evidence type="ECO:0000256" key="7">
    <source>
        <dbReference type="ARBA" id="ARBA00023136"/>
    </source>
</evidence>
<feature type="coiled-coil region" evidence="9">
    <location>
        <begin position="49"/>
        <end position="76"/>
    </location>
</feature>
<evidence type="ECO:0000256" key="9">
    <source>
        <dbReference type="SAM" id="Coils"/>
    </source>
</evidence>
<organism evidence="10 11">
    <name type="scientific">Naumovozyma dairenensis (strain ATCC 10597 / BCRC 20456 / CBS 421 / NBRC 0211 / NRRL Y-12639)</name>
    <name type="common">Saccharomyces dairenensis</name>
    <dbReference type="NCBI Taxonomy" id="1071378"/>
    <lineage>
        <taxon>Eukaryota</taxon>
        <taxon>Fungi</taxon>
        <taxon>Dikarya</taxon>
        <taxon>Ascomycota</taxon>
        <taxon>Saccharomycotina</taxon>
        <taxon>Saccharomycetes</taxon>
        <taxon>Saccharomycetales</taxon>
        <taxon>Saccharomycetaceae</taxon>
        <taxon>Naumovozyma</taxon>
    </lineage>
</organism>
<keyword evidence="4" id="KW-0813">Transport</keyword>
<evidence type="ECO:0000256" key="3">
    <source>
        <dbReference type="ARBA" id="ARBA00020983"/>
    </source>
</evidence>
<dbReference type="EMBL" id="HE580270">
    <property type="protein sequence ID" value="CCD24626.1"/>
    <property type="molecule type" value="Genomic_DNA"/>
</dbReference>
<name>G0WA15_NAUDC</name>
<dbReference type="KEGG" id="ndi:NDAI_0D03120"/>
<dbReference type="RefSeq" id="XP_003669869.1">
    <property type="nucleotide sequence ID" value="XM_003669821.1"/>
</dbReference>
<dbReference type="PANTHER" id="PTHR21311:SF0">
    <property type="entry name" value="CONSERVED OLIGOMERIC GOLGI COMPLEX SUBUNIT 8"/>
    <property type="match status" value="1"/>
</dbReference>
<dbReference type="InterPro" id="IPR007255">
    <property type="entry name" value="COG8"/>
</dbReference>
<sequence>MDVILNDLLDGSVDKLTNDEKEYCLTALRDILQSDNKSYDTYFSSRASSGTITEEIAEIDAEISNLERKMRDLLVSNKNAIVNEVLRNEDTKQLGSIRSDLEQLWELDNIVTNTKKLNSTGVQETTSDDLSIEELLGQSQSKKEDKDDEFHTALKKLRNRMSKAQEKNTVTGNLASVLDNLTNITDLMELPYLARTCIRTGHYQEAVMLYTHTNSLRVKYPDSTIIEEICQNVLKEINTTMLTGLVKLLSTSSTVNSMKKILKYLAAIPPFDVKESSAFLNVFLPVRYKFIQGEISAYSIGTDVSNDSLMEMMVKRKIEVLREHIYVSLNVFCKSFSFATEEINFPLIPQLSNIKDKNGNTLSTYNKPVATNPLMLQFVRQCLSFLLKELTAVDLKYKLSDSVCLQLVYCSFRLFDLNANFHKLFLNQVYESGLFKKEQLINAIKKRSELASVYSYGS</sequence>
<evidence type="ECO:0000256" key="6">
    <source>
        <dbReference type="ARBA" id="ARBA00023034"/>
    </source>
</evidence>
<accession>G0WA15</accession>
<dbReference type="OrthoDB" id="1661054at2759"/>
<evidence type="ECO:0000256" key="2">
    <source>
        <dbReference type="ARBA" id="ARBA00006419"/>
    </source>
</evidence>
<comment type="subcellular location">
    <subcellularLocation>
        <location evidence="1">Golgi apparatus membrane</location>
        <topology evidence="1">Peripheral membrane protein</topology>
    </subcellularLocation>
</comment>
<evidence type="ECO:0000256" key="1">
    <source>
        <dbReference type="ARBA" id="ARBA00004395"/>
    </source>
</evidence>
<dbReference type="GO" id="GO:0000139">
    <property type="term" value="C:Golgi membrane"/>
    <property type="evidence" value="ECO:0007669"/>
    <property type="project" value="UniProtKB-SubCell"/>
</dbReference>
<dbReference type="OMA" id="CLQLVYC"/>
<evidence type="ECO:0000256" key="8">
    <source>
        <dbReference type="ARBA" id="ARBA00031347"/>
    </source>
</evidence>
<dbReference type="GeneID" id="11494833"/>
<reference evidence="10 11" key="1">
    <citation type="journal article" date="2011" name="Proc. Natl. Acad. Sci. U.S.A.">
        <title>Evolutionary erosion of yeast sex chromosomes by mating-type switching accidents.</title>
        <authorList>
            <person name="Gordon J.L."/>
            <person name="Armisen D."/>
            <person name="Proux-Wera E."/>
            <person name="Oheigeartaigh S.S."/>
            <person name="Byrne K.P."/>
            <person name="Wolfe K.H."/>
        </authorList>
    </citation>
    <scope>NUCLEOTIDE SEQUENCE [LARGE SCALE GENOMIC DNA]</scope>
    <source>
        <strain evidence="11">ATCC 10597 / BCRC 20456 / CBS 421 / NBRC 0211 / NRRL Y-12639</strain>
    </source>
</reference>
<dbReference type="Proteomes" id="UP000000689">
    <property type="component" value="Chromosome 4"/>
</dbReference>
<keyword evidence="9" id="KW-0175">Coiled coil</keyword>
<evidence type="ECO:0000256" key="5">
    <source>
        <dbReference type="ARBA" id="ARBA00022927"/>
    </source>
</evidence>
<dbReference type="STRING" id="1071378.G0WA15"/>
<dbReference type="AlphaFoldDB" id="G0WA15"/>
<dbReference type="Pfam" id="PF04124">
    <property type="entry name" value="Dor1"/>
    <property type="match status" value="1"/>
</dbReference>
<comment type="similarity">
    <text evidence="2">Belongs to the COG8 family.</text>
</comment>
<proteinExistence type="inferred from homology"/>
<keyword evidence="6" id="KW-0333">Golgi apparatus</keyword>
<dbReference type="PANTHER" id="PTHR21311">
    <property type="entry name" value="CONSERVED OLIGOMERIC GOLGI COMPLEX COMPONENT 8"/>
    <property type="match status" value="1"/>
</dbReference>
<evidence type="ECO:0000313" key="10">
    <source>
        <dbReference type="EMBL" id="CCD24626.1"/>
    </source>
</evidence>